<dbReference type="CDD" id="cd03216">
    <property type="entry name" value="ABC_Carb_Monos_I"/>
    <property type="match status" value="1"/>
</dbReference>
<reference evidence="11" key="1">
    <citation type="submission" date="2022-06" db="EMBL/GenBank/DDBJ databases">
        <title>Genomic Encyclopedia of Archaeal and Bacterial Type Strains, Phase II (KMG-II): from individual species to whole genera.</title>
        <authorList>
            <person name="Goeker M."/>
        </authorList>
    </citation>
    <scope>NUCLEOTIDE SEQUENCE</scope>
    <source>
        <strain evidence="11">DSM 43935</strain>
    </source>
</reference>
<dbReference type="FunFam" id="3.40.50.300:FF:000127">
    <property type="entry name" value="Ribose import ATP-binding protein RbsA"/>
    <property type="match status" value="1"/>
</dbReference>
<comment type="caution">
    <text evidence="11">The sequence shown here is derived from an EMBL/GenBank/DDBJ whole genome shotgun (WGS) entry which is preliminary data.</text>
</comment>
<dbReference type="Pfam" id="PF00005">
    <property type="entry name" value="ABC_tran"/>
    <property type="match status" value="2"/>
</dbReference>
<dbReference type="CDD" id="cd03215">
    <property type="entry name" value="ABC_Carb_Monos_II"/>
    <property type="match status" value="1"/>
</dbReference>
<organism evidence="11 12">
    <name type="scientific">Goodfellowiella coeruleoviolacea</name>
    <dbReference type="NCBI Taxonomy" id="334858"/>
    <lineage>
        <taxon>Bacteria</taxon>
        <taxon>Bacillati</taxon>
        <taxon>Actinomycetota</taxon>
        <taxon>Actinomycetes</taxon>
        <taxon>Pseudonocardiales</taxon>
        <taxon>Pseudonocardiaceae</taxon>
        <taxon>Goodfellowiella</taxon>
    </lineage>
</organism>
<gene>
    <name evidence="11" type="ORF">LX83_001030</name>
</gene>
<comment type="subcellular location">
    <subcellularLocation>
        <location evidence="1">Cell membrane</location>
        <topology evidence="1">Peripheral membrane protein</topology>
    </subcellularLocation>
</comment>
<evidence type="ECO:0000256" key="7">
    <source>
        <dbReference type="ARBA" id="ARBA00022840"/>
    </source>
</evidence>
<dbReference type="PANTHER" id="PTHR43790">
    <property type="entry name" value="CARBOHYDRATE TRANSPORT ATP-BINDING PROTEIN MG119-RELATED"/>
    <property type="match status" value="1"/>
</dbReference>
<evidence type="ECO:0000256" key="1">
    <source>
        <dbReference type="ARBA" id="ARBA00004202"/>
    </source>
</evidence>
<evidence type="ECO:0000256" key="4">
    <source>
        <dbReference type="ARBA" id="ARBA00022597"/>
    </source>
</evidence>
<dbReference type="InterPro" id="IPR027417">
    <property type="entry name" value="P-loop_NTPase"/>
</dbReference>
<evidence type="ECO:0000256" key="5">
    <source>
        <dbReference type="ARBA" id="ARBA00022737"/>
    </source>
</evidence>
<keyword evidence="9" id="KW-0472">Membrane</keyword>
<evidence type="ECO:0000259" key="10">
    <source>
        <dbReference type="PROSITE" id="PS50893"/>
    </source>
</evidence>
<dbReference type="InterPro" id="IPR017871">
    <property type="entry name" value="ABC_transporter-like_CS"/>
</dbReference>
<evidence type="ECO:0000256" key="8">
    <source>
        <dbReference type="ARBA" id="ARBA00022967"/>
    </source>
</evidence>
<evidence type="ECO:0000256" key="9">
    <source>
        <dbReference type="ARBA" id="ARBA00023136"/>
    </source>
</evidence>
<dbReference type="PROSITE" id="PS50893">
    <property type="entry name" value="ABC_TRANSPORTER_2"/>
    <property type="match status" value="2"/>
</dbReference>
<dbReference type="GO" id="GO:0016887">
    <property type="term" value="F:ATP hydrolysis activity"/>
    <property type="evidence" value="ECO:0007669"/>
    <property type="project" value="InterPro"/>
</dbReference>
<keyword evidence="8" id="KW-1278">Translocase</keyword>
<dbReference type="AlphaFoldDB" id="A0AAE3GB76"/>
<evidence type="ECO:0000256" key="3">
    <source>
        <dbReference type="ARBA" id="ARBA00022475"/>
    </source>
</evidence>
<dbReference type="PROSITE" id="PS00211">
    <property type="entry name" value="ABC_TRANSPORTER_1"/>
    <property type="match status" value="1"/>
</dbReference>
<protein>
    <submittedName>
        <fullName evidence="11">Monosaccharide ABC transporter ATP-binding protein, CUT2 family (TC 3.A.1.2.-)</fullName>
    </submittedName>
</protein>
<evidence type="ECO:0000256" key="6">
    <source>
        <dbReference type="ARBA" id="ARBA00022741"/>
    </source>
</evidence>
<dbReference type="SMART" id="SM00382">
    <property type="entry name" value="AAA"/>
    <property type="match status" value="2"/>
</dbReference>
<evidence type="ECO:0000313" key="12">
    <source>
        <dbReference type="Proteomes" id="UP001206128"/>
    </source>
</evidence>
<dbReference type="RefSeq" id="WP_253767592.1">
    <property type="nucleotide sequence ID" value="NZ_JAMTCK010000002.1"/>
</dbReference>
<keyword evidence="7 11" id="KW-0067">ATP-binding</keyword>
<keyword evidence="6" id="KW-0547">Nucleotide-binding</keyword>
<dbReference type="EMBL" id="JAMTCK010000002">
    <property type="protein sequence ID" value="MCP2164190.1"/>
    <property type="molecule type" value="Genomic_DNA"/>
</dbReference>
<feature type="domain" description="ABC transporter" evidence="10">
    <location>
        <begin position="260"/>
        <end position="504"/>
    </location>
</feature>
<dbReference type="InterPro" id="IPR050107">
    <property type="entry name" value="ABC_carbohydrate_import_ATPase"/>
</dbReference>
<dbReference type="GO" id="GO:0005886">
    <property type="term" value="C:plasma membrane"/>
    <property type="evidence" value="ECO:0007669"/>
    <property type="project" value="UniProtKB-SubCell"/>
</dbReference>
<sequence>MTGTEEQAAVPLVRMTGISKSYPGVRALAEVDLTVRAGEVLALVGENGAGKSTLLKVLGGVVSPDAGQVEIAGEPVRLAGPRDSQRHGIAVIHQELTLAPDLSVAENVMVGREPRTRAGLVDRSAMASATRSALAELGVQVDPWTPVGRLSLARQQMVEVARALAQRARLIIMDEPTSALTEDEVDRLLATVRRLRDNGVAVVYVSHRMREIFEVADRITVMRDGQVTGVLPAAQTDPDDLVTRMVGREIDRLFGEHGRAGVGEVVLEVRGLRAGPRVRDVSFQVRAGEVVGMAGLVGSGRTETAKAVFGAEPITAGEVRLRGRPVRFRHPGLAIRAGLAYLSEDRKLTGLFLDQPVRSNIAVTVPRQVASRGWFQPRRERRLAERFRAALRIVCPGVDARVGGLSGGNQQKVALAKWLATEPAVLLLDEPTRGVDIGAKAEIYRIIRGLAAEGVGIVLISSELTEVLGMSDRIVVLCEGRTAGELAADEATEEGVVALATGVRARPADAAGEARS</sequence>
<dbReference type="Proteomes" id="UP001206128">
    <property type="component" value="Unassembled WGS sequence"/>
</dbReference>
<dbReference type="SUPFAM" id="SSF52540">
    <property type="entry name" value="P-loop containing nucleoside triphosphate hydrolases"/>
    <property type="match status" value="2"/>
</dbReference>
<keyword evidence="2" id="KW-0813">Transport</keyword>
<keyword evidence="3" id="KW-1003">Cell membrane</keyword>
<dbReference type="InterPro" id="IPR003593">
    <property type="entry name" value="AAA+_ATPase"/>
</dbReference>
<accession>A0AAE3GB76</accession>
<dbReference type="PANTHER" id="PTHR43790:SF3">
    <property type="entry name" value="D-ALLOSE IMPORT ATP-BINDING PROTEIN ALSA-RELATED"/>
    <property type="match status" value="1"/>
</dbReference>
<keyword evidence="5" id="KW-0677">Repeat</keyword>
<keyword evidence="12" id="KW-1185">Reference proteome</keyword>
<dbReference type="InterPro" id="IPR003439">
    <property type="entry name" value="ABC_transporter-like_ATP-bd"/>
</dbReference>
<dbReference type="GO" id="GO:0005524">
    <property type="term" value="F:ATP binding"/>
    <property type="evidence" value="ECO:0007669"/>
    <property type="project" value="UniProtKB-KW"/>
</dbReference>
<dbReference type="Gene3D" id="3.40.50.300">
    <property type="entry name" value="P-loop containing nucleotide triphosphate hydrolases"/>
    <property type="match status" value="2"/>
</dbReference>
<feature type="domain" description="ABC transporter" evidence="10">
    <location>
        <begin position="13"/>
        <end position="249"/>
    </location>
</feature>
<evidence type="ECO:0000313" key="11">
    <source>
        <dbReference type="EMBL" id="MCP2164190.1"/>
    </source>
</evidence>
<keyword evidence="4" id="KW-0762">Sugar transport</keyword>
<evidence type="ECO:0000256" key="2">
    <source>
        <dbReference type="ARBA" id="ARBA00022448"/>
    </source>
</evidence>
<name>A0AAE3GB76_9PSEU</name>
<proteinExistence type="predicted"/>